<dbReference type="PRINTS" id="PR00722">
    <property type="entry name" value="CHYMOTRYPSIN"/>
</dbReference>
<reference evidence="7" key="3">
    <citation type="submission" date="2025-09" db="UniProtKB">
        <authorList>
            <consortium name="Ensembl"/>
        </authorList>
    </citation>
    <scope>IDENTIFICATION</scope>
</reference>
<dbReference type="FunFam" id="2.40.10.10:FF:000039">
    <property type="entry name" value="Brain-specific serine protease 4"/>
    <property type="match status" value="1"/>
</dbReference>
<dbReference type="InterPro" id="IPR001314">
    <property type="entry name" value="Peptidase_S1A"/>
</dbReference>
<evidence type="ECO:0000256" key="3">
    <source>
        <dbReference type="ARBA" id="ARBA00022825"/>
    </source>
</evidence>
<keyword evidence="2" id="KW-0378">Hydrolase</keyword>
<dbReference type="Ensembl" id="ENSOGAT00000030966.1">
    <property type="protein sequence ID" value="ENSOGAP00000019047.1"/>
    <property type="gene ID" value="ENSOGAG00000027611.1"/>
</dbReference>
<keyword evidence="4" id="KW-1015">Disulfide bond</keyword>
<keyword evidence="5" id="KW-0732">Signal</keyword>
<dbReference type="GeneTree" id="ENSGT00940000165552"/>
<dbReference type="OMA" id="CFQKSHE"/>
<dbReference type="SMART" id="SM00020">
    <property type="entry name" value="Tryp_SPc"/>
    <property type="match status" value="1"/>
</dbReference>
<dbReference type="PANTHER" id="PTHR24252">
    <property type="entry name" value="ACROSIN-RELATED"/>
    <property type="match status" value="1"/>
</dbReference>
<dbReference type="HOGENOM" id="CLU_006842_0_4_1"/>
<dbReference type="InterPro" id="IPR033116">
    <property type="entry name" value="TRYPSIN_SER"/>
</dbReference>
<dbReference type="InterPro" id="IPR009003">
    <property type="entry name" value="Peptidase_S1_PA"/>
</dbReference>
<evidence type="ECO:0000313" key="8">
    <source>
        <dbReference type="Proteomes" id="UP000005225"/>
    </source>
</evidence>
<dbReference type="PROSITE" id="PS50240">
    <property type="entry name" value="TRYPSIN_DOM"/>
    <property type="match status" value="1"/>
</dbReference>
<dbReference type="STRING" id="30611.ENSOGAP00000019047"/>
<dbReference type="EMBL" id="AAQR03134540">
    <property type="status" value="NOT_ANNOTATED_CDS"/>
    <property type="molecule type" value="Genomic_DNA"/>
</dbReference>
<reference evidence="8" key="1">
    <citation type="submission" date="2011-03" db="EMBL/GenBank/DDBJ databases">
        <title>Version 3 of the genome sequence of Otolemur garnettii (Bushbaby).</title>
        <authorList>
            <consortium name="The Broad Institute Genome Sequencing Platform"/>
            <person name="Di Palma F."/>
            <person name="Johnson J."/>
            <person name="Lander E.S."/>
            <person name="Lindblad-Toh K."/>
            <person name="Jaffe D.B."/>
            <person name="Gnerre S."/>
            <person name="MacCallum I."/>
            <person name="Przybylski D."/>
            <person name="Ribeiro F.J."/>
            <person name="Burton J.N."/>
            <person name="Walker B.J."/>
            <person name="Sharpe T."/>
            <person name="Hall G."/>
        </authorList>
    </citation>
    <scope>NUCLEOTIDE SEQUENCE [LARGE SCALE GENOMIC DNA]</scope>
</reference>
<dbReference type="AlphaFoldDB" id="H0XSF5"/>
<protein>
    <recommendedName>
        <fullName evidence="6">Peptidase S1 domain-containing protein</fullName>
    </recommendedName>
</protein>
<proteinExistence type="predicted"/>
<feature type="signal peptide" evidence="5">
    <location>
        <begin position="1"/>
        <end position="33"/>
    </location>
</feature>
<dbReference type="SUPFAM" id="SSF50494">
    <property type="entry name" value="Trypsin-like serine proteases"/>
    <property type="match status" value="1"/>
</dbReference>
<sequence>MGGSGAGHPSQGRRGACTLATALLCLRILPLHAQPTTPSVSADFPPVKSLRAEVVSTVCGKSTAIGGSHGKIYHGQKAEPGRWPWQASLLLYGRHICGAALIDSTWVACAAHCFQRSKSPSDYRILLGYNQLSRPTEYSRQMTVNKLFVHKDFGRLYYMSRDITLLQLHRSVEFNDYIRPACLPPANINVSMNATCYVTGWGMITEDTFLSEPLELQEGEVGLIESQYCEGFFQPPDSGTLFGIREDMLCAGDFINSKSICRGDSGGPLVCWVNNTWFLMGLASWSMPCSPPIGPSVFARVSYFLNWIDEKKKEADEPEVAHIPPEEKPTAVVSIPSLGTVHRPSMSMALVLPQTLLLLVGLLQSL</sequence>
<dbReference type="CDD" id="cd00190">
    <property type="entry name" value="Tryp_SPc"/>
    <property type="match status" value="1"/>
</dbReference>
<evidence type="ECO:0000256" key="2">
    <source>
        <dbReference type="ARBA" id="ARBA00022801"/>
    </source>
</evidence>
<keyword evidence="8" id="KW-1185">Reference proteome</keyword>
<dbReference type="InParanoid" id="H0XSF5"/>
<evidence type="ECO:0000259" key="6">
    <source>
        <dbReference type="PROSITE" id="PS50240"/>
    </source>
</evidence>
<dbReference type="PROSITE" id="PS00135">
    <property type="entry name" value="TRYPSIN_SER"/>
    <property type="match status" value="1"/>
</dbReference>
<reference evidence="7" key="2">
    <citation type="submission" date="2025-08" db="UniProtKB">
        <authorList>
            <consortium name="Ensembl"/>
        </authorList>
    </citation>
    <scope>IDENTIFICATION</scope>
</reference>
<dbReference type="InterPro" id="IPR001254">
    <property type="entry name" value="Trypsin_dom"/>
</dbReference>
<evidence type="ECO:0000313" key="7">
    <source>
        <dbReference type="Ensembl" id="ENSOGAP00000019047.1"/>
    </source>
</evidence>
<evidence type="ECO:0000256" key="1">
    <source>
        <dbReference type="ARBA" id="ARBA00022670"/>
    </source>
</evidence>
<dbReference type="eggNOG" id="KOG3627">
    <property type="taxonomic scope" value="Eukaryota"/>
</dbReference>
<evidence type="ECO:0000256" key="4">
    <source>
        <dbReference type="ARBA" id="ARBA00023157"/>
    </source>
</evidence>
<feature type="chain" id="PRO_5003545376" description="Peptidase S1 domain-containing protein" evidence="5">
    <location>
        <begin position="34"/>
        <end position="366"/>
    </location>
</feature>
<dbReference type="PANTHER" id="PTHR24252:SF11">
    <property type="entry name" value="ATRIAL NATRIURETIC PEPTIDE-CONVERTING ENZYME ISOFORM X1"/>
    <property type="match status" value="1"/>
</dbReference>
<organism evidence="7 8">
    <name type="scientific">Otolemur garnettii</name>
    <name type="common">Small-eared galago</name>
    <name type="synonym">Garnett's greater bushbaby</name>
    <dbReference type="NCBI Taxonomy" id="30611"/>
    <lineage>
        <taxon>Eukaryota</taxon>
        <taxon>Metazoa</taxon>
        <taxon>Chordata</taxon>
        <taxon>Craniata</taxon>
        <taxon>Vertebrata</taxon>
        <taxon>Euteleostomi</taxon>
        <taxon>Mammalia</taxon>
        <taxon>Eutheria</taxon>
        <taxon>Euarchontoglires</taxon>
        <taxon>Primates</taxon>
        <taxon>Strepsirrhini</taxon>
        <taxon>Lorisiformes</taxon>
        <taxon>Galagidae</taxon>
        <taxon>Otolemur</taxon>
    </lineage>
</organism>
<feature type="domain" description="Peptidase S1" evidence="6">
    <location>
        <begin position="64"/>
        <end position="313"/>
    </location>
</feature>
<name>H0XSF5_OTOGA</name>
<dbReference type="Proteomes" id="UP000005225">
    <property type="component" value="Unassembled WGS sequence"/>
</dbReference>
<accession>H0XSF5</accession>
<dbReference type="GO" id="GO:0006508">
    <property type="term" value="P:proteolysis"/>
    <property type="evidence" value="ECO:0007669"/>
    <property type="project" value="UniProtKB-KW"/>
</dbReference>
<dbReference type="InterPro" id="IPR043504">
    <property type="entry name" value="Peptidase_S1_PA_chymotrypsin"/>
</dbReference>
<dbReference type="Pfam" id="PF00089">
    <property type="entry name" value="Trypsin"/>
    <property type="match status" value="1"/>
</dbReference>
<evidence type="ECO:0000256" key="5">
    <source>
        <dbReference type="SAM" id="SignalP"/>
    </source>
</evidence>
<keyword evidence="1" id="KW-0645">Protease</keyword>
<keyword evidence="3" id="KW-0720">Serine protease</keyword>
<dbReference type="Gene3D" id="2.40.10.10">
    <property type="entry name" value="Trypsin-like serine proteases"/>
    <property type="match status" value="1"/>
</dbReference>
<dbReference type="GO" id="GO:0004252">
    <property type="term" value="F:serine-type endopeptidase activity"/>
    <property type="evidence" value="ECO:0007669"/>
    <property type="project" value="InterPro"/>
</dbReference>